<dbReference type="Proteomes" id="UP000293823">
    <property type="component" value="Unassembled WGS sequence"/>
</dbReference>
<protein>
    <submittedName>
        <fullName evidence="2">Uncharacterized protein</fullName>
    </submittedName>
</protein>
<organism evidence="2 3">
    <name type="scientific">Alternaria arborescens</name>
    <dbReference type="NCBI Taxonomy" id="156630"/>
    <lineage>
        <taxon>Eukaryota</taxon>
        <taxon>Fungi</taxon>
        <taxon>Dikarya</taxon>
        <taxon>Ascomycota</taxon>
        <taxon>Pezizomycotina</taxon>
        <taxon>Dothideomycetes</taxon>
        <taxon>Pleosporomycetidae</taxon>
        <taxon>Pleosporales</taxon>
        <taxon>Pleosporineae</taxon>
        <taxon>Pleosporaceae</taxon>
        <taxon>Alternaria</taxon>
        <taxon>Alternaria sect. Alternaria</taxon>
    </lineage>
</organism>
<evidence type="ECO:0000313" key="3">
    <source>
        <dbReference type="Proteomes" id="UP000293823"/>
    </source>
</evidence>
<accession>A0A4Q4SAL5</accession>
<evidence type="ECO:0000256" key="1">
    <source>
        <dbReference type="SAM" id="MobiDB-lite"/>
    </source>
</evidence>
<gene>
    <name evidence="2" type="ORF">AA0113_g4853</name>
</gene>
<keyword evidence="3" id="KW-1185">Reference proteome</keyword>
<name>A0A4Q4SAL5_9PLEO</name>
<sequence length="35" mass="3613">MAADADAMEMRGLLRLRLPGGGPGAKSGPEPEDVF</sequence>
<comment type="caution">
    <text evidence="2">The sequence shown here is derived from an EMBL/GenBank/DDBJ whole genome shotgun (WGS) entry which is preliminary data.</text>
</comment>
<feature type="region of interest" description="Disordered" evidence="1">
    <location>
        <begin position="14"/>
        <end position="35"/>
    </location>
</feature>
<evidence type="ECO:0000313" key="2">
    <source>
        <dbReference type="EMBL" id="RYO67310.1"/>
    </source>
</evidence>
<dbReference type="AlphaFoldDB" id="A0A4Q4SAL5"/>
<dbReference type="EMBL" id="PEJP01000016">
    <property type="protein sequence ID" value="RYO67310.1"/>
    <property type="molecule type" value="Genomic_DNA"/>
</dbReference>
<reference evidence="3" key="1">
    <citation type="journal article" date="2019" name="bioRxiv">
        <title>Genomics, evolutionary history and diagnostics of the Alternaria alternata species group including apple and Asian pear pathotypes.</title>
        <authorList>
            <person name="Armitage A.D."/>
            <person name="Cockerton H.M."/>
            <person name="Sreenivasaprasad S."/>
            <person name="Woodhall J.W."/>
            <person name="Lane C.R."/>
            <person name="Harrison R.J."/>
            <person name="Clarkson J.P."/>
        </authorList>
    </citation>
    <scope>NUCLEOTIDE SEQUENCE [LARGE SCALE GENOMIC DNA]</scope>
    <source>
        <strain evidence="3">RGR 97.0016</strain>
    </source>
</reference>
<proteinExistence type="predicted"/>